<keyword evidence="1 4" id="KW-0489">Methyltransferase</keyword>
<dbReference type="InterPro" id="IPR017226">
    <property type="entry name" value="BHMT-like"/>
</dbReference>
<gene>
    <name evidence="6" type="ORF">JGI1_00307</name>
</gene>
<evidence type="ECO:0000313" key="7">
    <source>
        <dbReference type="Proteomes" id="UP000320623"/>
    </source>
</evidence>
<keyword evidence="3 4" id="KW-0862">Zinc</keyword>
<reference evidence="7" key="1">
    <citation type="submission" date="2015-11" db="EMBL/GenBank/DDBJ databases">
        <authorList>
            <person name="Varghese N."/>
        </authorList>
    </citation>
    <scope>NUCLEOTIDE SEQUENCE [LARGE SCALE GENOMIC DNA]</scope>
</reference>
<feature type="domain" description="Hcy-binding" evidence="5">
    <location>
        <begin position="1"/>
        <end position="279"/>
    </location>
</feature>
<feature type="binding site" evidence="3 4">
    <location>
        <position position="264"/>
    </location>
    <ligand>
        <name>Zn(2+)</name>
        <dbReference type="ChEBI" id="CHEBI:29105"/>
    </ligand>
</feature>
<dbReference type="OrthoDB" id="9803687at2"/>
<organism evidence="6 7">
    <name type="scientific">Candidatus Thermokryptus mobilis</name>
    <dbReference type="NCBI Taxonomy" id="1643428"/>
    <lineage>
        <taxon>Bacteria</taxon>
        <taxon>Pseudomonadati</taxon>
        <taxon>Candidatus Kryptoniota</taxon>
        <taxon>Candidatus Thermokryptus</taxon>
    </lineage>
</organism>
<evidence type="ECO:0000256" key="4">
    <source>
        <dbReference type="PROSITE-ProRule" id="PRU00333"/>
    </source>
</evidence>
<dbReference type="AlphaFoldDB" id="A0A0S4MUM1"/>
<dbReference type="PIRSF" id="PIRSF037505">
    <property type="entry name" value="Betaine_HMT"/>
    <property type="match status" value="1"/>
</dbReference>
<keyword evidence="7" id="KW-1185">Reference proteome</keyword>
<dbReference type="GO" id="GO:0009086">
    <property type="term" value="P:methionine biosynthetic process"/>
    <property type="evidence" value="ECO:0007669"/>
    <property type="project" value="InterPro"/>
</dbReference>
<dbReference type="Gene3D" id="3.20.20.330">
    <property type="entry name" value="Homocysteine-binding-like domain"/>
    <property type="match status" value="1"/>
</dbReference>
<proteinExistence type="predicted"/>
<evidence type="ECO:0000256" key="3">
    <source>
        <dbReference type="PIRSR" id="PIRSR037505-2"/>
    </source>
</evidence>
<dbReference type="InterPro" id="IPR036589">
    <property type="entry name" value="HCY_dom_sf"/>
</dbReference>
<dbReference type="GO" id="GO:0008270">
    <property type="term" value="F:zinc ion binding"/>
    <property type="evidence" value="ECO:0007669"/>
    <property type="project" value="InterPro"/>
</dbReference>
<sequence length="284" mass="31072">MFEILRDKILVCDGAVGTEILKRAKVEYPELANLTEPEVVSQLHGRYIDAGADIITTNSFGANSPRFAEFGVNIYELNKKSAQIAKFVKSKGKILFGSVGPIGLKNIGDFKKMYDYFSEQISGLRDGGVDVILIETMTNVEEMKIAFEVARGETKLPIAVTMSFKVTKEGIKTYQGVDFKVAVREMLKLGAEIIGANCGNGFGEMVEIVKGFRSITREFFLLIQPSAGTPRKVGDELVYPETPDKIIPAVKKMIELGVNIIGGCCGTGPEHILVIKKIVDGEIK</sequence>
<evidence type="ECO:0000313" key="6">
    <source>
        <dbReference type="EMBL" id="CUU01663.1"/>
    </source>
</evidence>
<dbReference type="RefSeq" id="WP_140944109.1">
    <property type="nucleotide sequence ID" value="NZ_FAOO01000002.1"/>
</dbReference>
<dbReference type="STRING" id="1643428.GCA_001442855_00294"/>
<dbReference type="SUPFAM" id="SSF82282">
    <property type="entry name" value="Homocysteine S-methyltransferase"/>
    <property type="match status" value="1"/>
</dbReference>
<accession>A0A0S4MUM1</accession>
<evidence type="ECO:0000256" key="2">
    <source>
        <dbReference type="ARBA" id="ARBA00022679"/>
    </source>
</evidence>
<dbReference type="GO" id="GO:0008168">
    <property type="term" value="F:methyltransferase activity"/>
    <property type="evidence" value="ECO:0007669"/>
    <property type="project" value="UniProtKB-UniRule"/>
</dbReference>
<dbReference type="PANTHER" id="PTHR11103:SF18">
    <property type="entry name" value="SLR1189 PROTEIN"/>
    <property type="match status" value="1"/>
</dbReference>
<evidence type="ECO:0000259" key="5">
    <source>
        <dbReference type="PROSITE" id="PS50970"/>
    </source>
</evidence>
<dbReference type="Pfam" id="PF02574">
    <property type="entry name" value="S-methyl_trans"/>
    <property type="match status" value="1"/>
</dbReference>
<dbReference type="PROSITE" id="PS50970">
    <property type="entry name" value="HCY"/>
    <property type="match status" value="1"/>
</dbReference>
<feature type="binding site" evidence="3 4">
    <location>
        <position position="265"/>
    </location>
    <ligand>
        <name>Zn(2+)</name>
        <dbReference type="ChEBI" id="CHEBI:29105"/>
    </ligand>
</feature>
<dbReference type="PANTHER" id="PTHR11103">
    <property type="entry name" value="SLR1189 PROTEIN"/>
    <property type="match status" value="1"/>
</dbReference>
<keyword evidence="3 4" id="KW-0479">Metal-binding</keyword>
<dbReference type="InterPro" id="IPR003726">
    <property type="entry name" value="HCY_dom"/>
</dbReference>
<keyword evidence="2 4" id="KW-0808">Transferase</keyword>
<protein>
    <submittedName>
        <fullName evidence="6">5-methyltetrahydrofolate--homocysteine methyltransferase</fullName>
    </submittedName>
</protein>
<dbReference type="GO" id="GO:0032259">
    <property type="term" value="P:methylation"/>
    <property type="evidence" value="ECO:0007669"/>
    <property type="project" value="UniProtKB-KW"/>
</dbReference>
<dbReference type="EMBL" id="FAOO01000002">
    <property type="protein sequence ID" value="CUU01663.1"/>
    <property type="molecule type" value="Genomic_DNA"/>
</dbReference>
<feature type="binding site" evidence="3 4">
    <location>
        <position position="198"/>
    </location>
    <ligand>
        <name>Zn(2+)</name>
        <dbReference type="ChEBI" id="CHEBI:29105"/>
    </ligand>
</feature>
<dbReference type="Proteomes" id="UP000320623">
    <property type="component" value="Unassembled WGS sequence"/>
</dbReference>
<evidence type="ECO:0000256" key="1">
    <source>
        <dbReference type="ARBA" id="ARBA00022603"/>
    </source>
</evidence>
<comment type="cofactor">
    <cofactor evidence="3">
        <name>Zn(2+)</name>
        <dbReference type="ChEBI" id="CHEBI:29105"/>
    </cofactor>
    <text evidence="3">Binds 1 zinc ion per subunit.</text>
</comment>
<name>A0A0S4MUM1_9BACT</name>